<proteinExistence type="predicted"/>
<accession>A0A2J8WBT4</accession>
<comment type="caution">
    <text evidence="1">The sequence shown here is derived from an EMBL/GenBank/DDBJ whole genome shotgun (WGS) entry which is preliminary data.</text>
</comment>
<reference evidence="1" key="1">
    <citation type="submission" date="2017-12" db="EMBL/GenBank/DDBJ databases">
        <title>High-resolution comparative analysis of great ape genomes.</title>
        <authorList>
            <person name="Pollen A."/>
            <person name="Hastie A."/>
            <person name="Hormozdiari F."/>
            <person name="Dougherty M."/>
            <person name="Liu R."/>
            <person name="Chaisson M."/>
            <person name="Hoppe E."/>
            <person name="Hill C."/>
            <person name="Pang A."/>
            <person name="Hillier L."/>
            <person name="Baker C."/>
            <person name="Armstrong J."/>
            <person name="Shendure J."/>
            <person name="Paten B."/>
            <person name="Wilson R."/>
            <person name="Chao H."/>
            <person name="Schneider V."/>
            <person name="Ventura M."/>
            <person name="Kronenberg Z."/>
            <person name="Murali S."/>
            <person name="Gordon D."/>
            <person name="Cantsilieris S."/>
            <person name="Munson K."/>
            <person name="Nelson B."/>
            <person name="Raja A."/>
            <person name="Underwood J."/>
            <person name="Diekhans M."/>
            <person name="Fiddes I."/>
            <person name="Haussler D."/>
            <person name="Eichler E."/>
        </authorList>
    </citation>
    <scope>NUCLEOTIDE SEQUENCE [LARGE SCALE GENOMIC DNA]</scope>
    <source>
        <strain evidence="1">Susie</strain>
    </source>
</reference>
<name>A0A2J8WBT4_PONAB</name>
<dbReference type="AlphaFoldDB" id="A0A2J8WBT4"/>
<sequence length="41" mass="4264">MAAAALPAWLSLQSRARTLRAFSTAVYPATPVPTSGSRTTS</sequence>
<protein>
    <submittedName>
        <fullName evidence="1">MRPS35 isoform 2</fullName>
    </submittedName>
</protein>
<dbReference type="EMBL" id="NDHI03003395">
    <property type="protein sequence ID" value="PNJ67233.1"/>
    <property type="molecule type" value="Genomic_DNA"/>
</dbReference>
<gene>
    <name evidence="1" type="ORF">CR201_G0011432</name>
</gene>
<evidence type="ECO:0000313" key="1">
    <source>
        <dbReference type="EMBL" id="PNJ67233.1"/>
    </source>
</evidence>
<organism evidence="1">
    <name type="scientific">Pongo abelii</name>
    <name type="common">Sumatran orangutan</name>
    <name type="synonym">Pongo pygmaeus abelii</name>
    <dbReference type="NCBI Taxonomy" id="9601"/>
    <lineage>
        <taxon>Eukaryota</taxon>
        <taxon>Metazoa</taxon>
        <taxon>Chordata</taxon>
        <taxon>Craniata</taxon>
        <taxon>Vertebrata</taxon>
        <taxon>Euteleostomi</taxon>
        <taxon>Mammalia</taxon>
        <taxon>Eutheria</taxon>
        <taxon>Euarchontoglires</taxon>
        <taxon>Primates</taxon>
        <taxon>Haplorrhini</taxon>
        <taxon>Catarrhini</taxon>
        <taxon>Hominidae</taxon>
        <taxon>Pongo</taxon>
    </lineage>
</organism>